<dbReference type="EMBL" id="BNCO01000014">
    <property type="protein sequence ID" value="GIL53088.1"/>
    <property type="molecule type" value="Genomic_DNA"/>
</dbReference>
<evidence type="ECO:0000256" key="2">
    <source>
        <dbReference type="SAM" id="SignalP"/>
    </source>
</evidence>
<keyword evidence="1" id="KW-0812">Transmembrane</keyword>
<feature type="chain" id="PRO_5035149224" evidence="2">
    <location>
        <begin position="19"/>
        <end position="107"/>
    </location>
</feature>
<keyword evidence="1" id="KW-0472">Membrane</keyword>
<feature type="signal peptide" evidence="2">
    <location>
        <begin position="1"/>
        <end position="18"/>
    </location>
</feature>
<feature type="transmembrane region" description="Helical" evidence="1">
    <location>
        <begin position="86"/>
        <end position="106"/>
    </location>
</feature>
<comment type="caution">
    <text evidence="3">The sequence shown here is derived from an EMBL/GenBank/DDBJ whole genome shotgun (WGS) entry which is preliminary data.</text>
</comment>
<name>A0A8J4B387_9CHLO</name>
<sequence length="107" mass="11561">MSLLLLLPLLLLRLLCRCHFCRRRLLPPPSQLPTVAAPGPPPHALLGCPCPQQRQFHPSPRHASSPRQPAVAVVASERQPQVRSPALSAVVSAVAASLLLPLLLLLR</sequence>
<protein>
    <submittedName>
        <fullName evidence="3">Uncharacterized protein</fullName>
    </submittedName>
</protein>
<reference evidence="3" key="1">
    <citation type="journal article" date="2021" name="Proc. Natl. Acad. Sci. U.S.A.">
        <title>Three genomes in the algal genus Volvox reveal the fate of a haploid sex-determining region after a transition to homothallism.</title>
        <authorList>
            <person name="Yamamoto K."/>
            <person name="Hamaji T."/>
            <person name="Kawai-Toyooka H."/>
            <person name="Matsuzaki R."/>
            <person name="Takahashi F."/>
            <person name="Nishimura Y."/>
            <person name="Kawachi M."/>
            <person name="Noguchi H."/>
            <person name="Minakuchi Y."/>
            <person name="Umen J.G."/>
            <person name="Toyoda A."/>
            <person name="Nozaki H."/>
        </authorList>
    </citation>
    <scope>NUCLEOTIDE SEQUENCE</scope>
    <source>
        <strain evidence="3">NIES-3780</strain>
    </source>
</reference>
<keyword evidence="4" id="KW-1185">Reference proteome</keyword>
<proteinExistence type="predicted"/>
<evidence type="ECO:0000313" key="4">
    <source>
        <dbReference type="Proteomes" id="UP000747399"/>
    </source>
</evidence>
<dbReference type="AlphaFoldDB" id="A0A8J4B387"/>
<keyword evidence="1" id="KW-1133">Transmembrane helix</keyword>
<keyword evidence="2" id="KW-0732">Signal</keyword>
<gene>
    <name evidence="3" type="ORF">Vafri_8773</name>
</gene>
<accession>A0A8J4B387</accession>
<dbReference type="Proteomes" id="UP000747399">
    <property type="component" value="Unassembled WGS sequence"/>
</dbReference>
<organism evidence="3 4">
    <name type="scientific">Volvox africanus</name>
    <dbReference type="NCBI Taxonomy" id="51714"/>
    <lineage>
        <taxon>Eukaryota</taxon>
        <taxon>Viridiplantae</taxon>
        <taxon>Chlorophyta</taxon>
        <taxon>core chlorophytes</taxon>
        <taxon>Chlorophyceae</taxon>
        <taxon>CS clade</taxon>
        <taxon>Chlamydomonadales</taxon>
        <taxon>Volvocaceae</taxon>
        <taxon>Volvox</taxon>
    </lineage>
</organism>
<evidence type="ECO:0000313" key="3">
    <source>
        <dbReference type="EMBL" id="GIL53088.1"/>
    </source>
</evidence>
<evidence type="ECO:0000256" key="1">
    <source>
        <dbReference type="SAM" id="Phobius"/>
    </source>
</evidence>